<dbReference type="GeneID" id="20827860"/>
<sequence length="49" mass="5743">LHINLNKYEFYIKRVSFLSYIISLEGISINLKRIIIIVNSKTPTSVYNI</sequence>
<proteinExistence type="predicted"/>
<dbReference type="SUPFAM" id="SSF56672">
    <property type="entry name" value="DNA/RNA polymerases"/>
    <property type="match status" value="1"/>
</dbReference>
<dbReference type="AlphaFoldDB" id="F8MK85"/>
<dbReference type="InterPro" id="IPR043502">
    <property type="entry name" value="DNA/RNA_pol_sf"/>
</dbReference>
<dbReference type="VEuPathDB" id="FungiDB:NEUTE1DRAFT_42601"/>
<name>F8MK85_NEUT8</name>
<dbReference type="EMBL" id="GL891304">
    <property type="protein sequence ID" value="EGO57369.1"/>
    <property type="molecule type" value="Genomic_DNA"/>
</dbReference>
<dbReference type="RefSeq" id="XP_009850317.1">
    <property type="nucleotide sequence ID" value="XM_009852015.1"/>
</dbReference>
<comment type="subcellular location">
    <subcellularLocation>
        <location evidence="1">Mitochondrion</location>
    </subcellularLocation>
</comment>
<dbReference type="GO" id="GO:0005739">
    <property type="term" value="C:mitochondrion"/>
    <property type="evidence" value="ECO:0007669"/>
    <property type="project" value="UniProtKB-SubCell"/>
</dbReference>
<dbReference type="KEGG" id="nte:NEUTE1DRAFT42601"/>
<evidence type="ECO:0000256" key="2">
    <source>
        <dbReference type="ARBA" id="ARBA00023128"/>
    </source>
</evidence>
<evidence type="ECO:0008006" key="5">
    <source>
        <dbReference type="Google" id="ProtNLM"/>
    </source>
</evidence>
<dbReference type="Proteomes" id="UP000008065">
    <property type="component" value="Unassembled WGS sequence"/>
</dbReference>
<dbReference type="HOGENOM" id="CLU_3147241_0_0_1"/>
<feature type="non-terminal residue" evidence="3">
    <location>
        <position position="1"/>
    </location>
</feature>
<reference evidence="4" key="1">
    <citation type="journal article" date="2011" name="Genetics">
        <title>Massive changes in genome architecture accompany the transition to self-fertility in the filamentous fungus Neurospora tetrasperma.</title>
        <authorList>
            <person name="Ellison C.E."/>
            <person name="Stajich J.E."/>
            <person name="Jacobson D.J."/>
            <person name="Natvig D.O."/>
            <person name="Lapidus A."/>
            <person name="Foster B."/>
            <person name="Aerts A."/>
            <person name="Riley R."/>
            <person name="Lindquist E.A."/>
            <person name="Grigoriev I.V."/>
            <person name="Taylor J.W."/>
        </authorList>
    </citation>
    <scope>NUCLEOTIDE SEQUENCE [LARGE SCALE GENOMIC DNA]</scope>
    <source>
        <strain evidence="4">FGSC 2508 / P0657</strain>
    </source>
</reference>
<organism evidence="3 4">
    <name type="scientific">Neurospora tetrasperma (strain FGSC 2508 / ATCC MYA-4615 / P0657)</name>
    <dbReference type="NCBI Taxonomy" id="510951"/>
    <lineage>
        <taxon>Eukaryota</taxon>
        <taxon>Fungi</taxon>
        <taxon>Dikarya</taxon>
        <taxon>Ascomycota</taxon>
        <taxon>Pezizomycotina</taxon>
        <taxon>Sordariomycetes</taxon>
        <taxon>Sordariomycetidae</taxon>
        <taxon>Sordariales</taxon>
        <taxon>Sordariaceae</taxon>
        <taxon>Neurospora</taxon>
    </lineage>
</organism>
<evidence type="ECO:0000256" key="1">
    <source>
        <dbReference type="ARBA" id="ARBA00004173"/>
    </source>
</evidence>
<keyword evidence="4" id="KW-1185">Reference proteome</keyword>
<dbReference type="OrthoDB" id="415724at2759"/>
<keyword evidence="2" id="KW-0496">Mitochondrion</keyword>
<accession>F8MK85</accession>
<protein>
    <recommendedName>
        <fullName evidence="5">Reverse transcriptase domain-containing protein</fullName>
    </recommendedName>
</protein>
<evidence type="ECO:0000313" key="3">
    <source>
        <dbReference type="EMBL" id="EGO57369.1"/>
    </source>
</evidence>
<evidence type="ECO:0000313" key="4">
    <source>
        <dbReference type="Proteomes" id="UP000008065"/>
    </source>
</evidence>
<gene>
    <name evidence="3" type="ORF">NEUTE1DRAFT_42601</name>
</gene>